<comment type="caution">
    <text evidence="8">The sequence shown here is derived from an EMBL/GenBank/DDBJ whole genome shotgun (WGS) entry which is preliminary data.</text>
</comment>
<proteinExistence type="predicted"/>
<comment type="subcellular location">
    <subcellularLocation>
        <location evidence="1">Cell membrane</location>
        <topology evidence="1">Multi-pass membrane protein</topology>
    </subcellularLocation>
</comment>
<dbReference type="EMBL" id="BJHW01000001">
    <property type="protein sequence ID" value="GDY54724.1"/>
    <property type="molecule type" value="Genomic_DNA"/>
</dbReference>
<evidence type="ECO:0000313" key="8">
    <source>
        <dbReference type="EMBL" id="GDY54724.1"/>
    </source>
</evidence>
<keyword evidence="2" id="KW-1003">Cell membrane</keyword>
<evidence type="ECO:0000259" key="7">
    <source>
        <dbReference type="Pfam" id="PF09924"/>
    </source>
</evidence>
<keyword evidence="9" id="KW-1185">Reference proteome</keyword>
<dbReference type="GO" id="GO:0016755">
    <property type="term" value="F:aminoacyltransferase activity"/>
    <property type="evidence" value="ECO:0007669"/>
    <property type="project" value="TreeGrafter"/>
</dbReference>
<feature type="region of interest" description="Disordered" evidence="6">
    <location>
        <begin position="96"/>
        <end position="118"/>
    </location>
</feature>
<keyword evidence="3" id="KW-0812">Transmembrane</keyword>
<protein>
    <recommendedName>
        <fullName evidence="7">Phosphatidylglycerol lysyltransferase C-terminal domain-containing protein</fullName>
    </recommendedName>
</protein>
<organism evidence="8 9">
    <name type="scientific">Streptomyces violaceusniger</name>
    <dbReference type="NCBI Taxonomy" id="68280"/>
    <lineage>
        <taxon>Bacteria</taxon>
        <taxon>Bacillati</taxon>
        <taxon>Actinomycetota</taxon>
        <taxon>Actinomycetes</taxon>
        <taxon>Kitasatosporales</taxon>
        <taxon>Streptomycetaceae</taxon>
        <taxon>Streptomyces</taxon>
        <taxon>Streptomyces violaceusniger group</taxon>
    </lineage>
</organism>
<dbReference type="GO" id="GO:0005886">
    <property type="term" value="C:plasma membrane"/>
    <property type="evidence" value="ECO:0007669"/>
    <property type="project" value="UniProtKB-SubCell"/>
</dbReference>
<name>A0A4D4L2V2_STRVO</name>
<evidence type="ECO:0000256" key="3">
    <source>
        <dbReference type="ARBA" id="ARBA00022692"/>
    </source>
</evidence>
<dbReference type="PANTHER" id="PTHR34697">
    <property type="entry name" value="PHOSPHATIDYLGLYCEROL LYSYLTRANSFERASE"/>
    <property type="match status" value="1"/>
</dbReference>
<dbReference type="Pfam" id="PF09924">
    <property type="entry name" value="LPG_synthase_C"/>
    <property type="match status" value="1"/>
</dbReference>
<evidence type="ECO:0000256" key="4">
    <source>
        <dbReference type="ARBA" id="ARBA00022989"/>
    </source>
</evidence>
<reference evidence="8 9" key="1">
    <citation type="journal article" date="2020" name="Int. J. Syst. Evol. Microbiol.">
        <title>Reclassification of Streptomyces castelarensis and Streptomyces sporoclivatus as later heterotypic synonyms of Streptomyces antimycoticus.</title>
        <authorList>
            <person name="Komaki H."/>
            <person name="Tamura T."/>
        </authorList>
    </citation>
    <scope>NUCLEOTIDE SEQUENCE [LARGE SCALE GENOMIC DNA]</scope>
    <source>
        <strain evidence="8 9">NBRC 13459</strain>
    </source>
</reference>
<feature type="domain" description="Phosphatidylglycerol lysyltransferase C-terminal" evidence="7">
    <location>
        <begin position="1"/>
        <end position="63"/>
    </location>
</feature>
<dbReference type="GO" id="GO:0055091">
    <property type="term" value="P:phospholipid homeostasis"/>
    <property type="evidence" value="ECO:0007669"/>
    <property type="project" value="TreeGrafter"/>
</dbReference>
<keyword evidence="5" id="KW-0472">Membrane</keyword>
<evidence type="ECO:0000256" key="5">
    <source>
        <dbReference type="ARBA" id="ARBA00023136"/>
    </source>
</evidence>
<sequence>MERVSLNFAMFRSALARGEKLGAGPVLRGWRALLVFLSRWFQIESLYKFNAKFQPRWEPRFVVFRNTRDLPRIGLAAMQAEGFVSLALPRLLRRGRRPEPRPCAHRHRSEGRELQQAA</sequence>
<dbReference type="InterPro" id="IPR024320">
    <property type="entry name" value="LPG_synthase_C"/>
</dbReference>
<evidence type="ECO:0000256" key="1">
    <source>
        <dbReference type="ARBA" id="ARBA00004651"/>
    </source>
</evidence>
<keyword evidence="4" id="KW-1133">Transmembrane helix</keyword>
<dbReference type="Proteomes" id="UP000301309">
    <property type="component" value="Unassembled WGS sequence"/>
</dbReference>
<dbReference type="PANTHER" id="PTHR34697:SF2">
    <property type="entry name" value="PHOSPHATIDYLGLYCEROL LYSYLTRANSFERASE"/>
    <property type="match status" value="1"/>
</dbReference>
<accession>A0A4D4L2V2</accession>
<dbReference type="AlphaFoldDB" id="A0A4D4L2V2"/>
<evidence type="ECO:0000313" key="9">
    <source>
        <dbReference type="Proteomes" id="UP000301309"/>
    </source>
</evidence>
<dbReference type="InterPro" id="IPR051211">
    <property type="entry name" value="PG_lysyltransferase"/>
</dbReference>
<gene>
    <name evidence="8" type="ORF">SVIO_053470</name>
</gene>
<evidence type="ECO:0000256" key="6">
    <source>
        <dbReference type="SAM" id="MobiDB-lite"/>
    </source>
</evidence>
<evidence type="ECO:0000256" key="2">
    <source>
        <dbReference type="ARBA" id="ARBA00022475"/>
    </source>
</evidence>